<organism evidence="4 5">
    <name type="scientific">Rehmannia glutinosa</name>
    <name type="common">Chinese foxglove</name>
    <dbReference type="NCBI Taxonomy" id="99300"/>
    <lineage>
        <taxon>Eukaryota</taxon>
        <taxon>Viridiplantae</taxon>
        <taxon>Streptophyta</taxon>
        <taxon>Embryophyta</taxon>
        <taxon>Tracheophyta</taxon>
        <taxon>Spermatophyta</taxon>
        <taxon>Magnoliopsida</taxon>
        <taxon>eudicotyledons</taxon>
        <taxon>Gunneridae</taxon>
        <taxon>Pentapetalae</taxon>
        <taxon>asterids</taxon>
        <taxon>lamiids</taxon>
        <taxon>Lamiales</taxon>
        <taxon>Orobanchaceae</taxon>
        <taxon>Rehmannieae</taxon>
        <taxon>Rehmannia</taxon>
    </lineage>
</organism>
<evidence type="ECO:0000256" key="1">
    <source>
        <dbReference type="ARBA" id="ARBA00006432"/>
    </source>
</evidence>
<protein>
    <recommendedName>
        <fullName evidence="3">AMP-dependent synthetase/ligase domain-containing protein</fullName>
    </recommendedName>
</protein>
<dbReference type="InterPro" id="IPR000873">
    <property type="entry name" value="AMP-dep_synth/lig_dom"/>
</dbReference>
<dbReference type="PANTHER" id="PTHR43859">
    <property type="entry name" value="ACYL-ACTIVATING ENZYME"/>
    <property type="match status" value="1"/>
</dbReference>
<feature type="domain" description="AMP-dependent synthetase/ligase" evidence="3">
    <location>
        <begin position="61"/>
        <end position="125"/>
    </location>
</feature>
<evidence type="ECO:0000313" key="4">
    <source>
        <dbReference type="EMBL" id="KAK6127548.1"/>
    </source>
</evidence>
<dbReference type="PANTHER" id="PTHR43859:SF53">
    <property type="entry name" value="ACYL-ACTIVATING ENZYME 4-RELATED"/>
    <property type="match status" value="1"/>
</dbReference>
<dbReference type="SUPFAM" id="SSF56801">
    <property type="entry name" value="Acetyl-CoA synthetase-like"/>
    <property type="match status" value="1"/>
</dbReference>
<accession>A0ABR0UZ06</accession>
<sequence length="143" mass="16444">MKKRNESRFVYSAVEKNYWILPVDSLQRNDPYMVRNPHPMPETRFVHRLPRNQKEGRRFGFGPNVPAMCELHFAVPMAGAILNTVNLRLDTKAISNLLQHSGSKVVFVDCQSATLAQEALSMFPANLQRPVLVLIRDEYYEKA</sequence>
<reference evidence="4 5" key="1">
    <citation type="journal article" date="2021" name="Comput. Struct. Biotechnol. J.">
        <title>De novo genome assembly of the potent medicinal plant Rehmannia glutinosa using nanopore technology.</title>
        <authorList>
            <person name="Ma L."/>
            <person name="Dong C."/>
            <person name="Song C."/>
            <person name="Wang X."/>
            <person name="Zheng X."/>
            <person name="Niu Y."/>
            <person name="Chen S."/>
            <person name="Feng W."/>
        </authorList>
    </citation>
    <scope>NUCLEOTIDE SEQUENCE [LARGE SCALE GENOMIC DNA]</scope>
    <source>
        <strain evidence="4">DH-2019</strain>
    </source>
</reference>
<dbReference type="Pfam" id="PF00501">
    <property type="entry name" value="AMP-binding"/>
    <property type="match status" value="1"/>
</dbReference>
<evidence type="ECO:0000313" key="5">
    <source>
        <dbReference type="Proteomes" id="UP001318860"/>
    </source>
</evidence>
<evidence type="ECO:0000256" key="2">
    <source>
        <dbReference type="ARBA" id="ARBA00022598"/>
    </source>
</evidence>
<comment type="similarity">
    <text evidence="1">Belongs to the ATP-dependent AMP-binding enzyme family.</text>
</comment>
<keyword evidence="2" id="KW-0436">Ligase</keyword>
<gene>
    <name evidence="4" type="ORF">DH2020_038706</name>
</gene>
<name>A0ABR0UZ06_REHGL</name>
<dbReference type="EMBL" id="JABTTQ020001874">
    <property type="protein sequence ID" value="KAK6127548.1"/>
    <property type="molecule type" value="Genomic_DNA"/>
</dbReference>
<comment type="caution">
    <text evidence="4">The sequence shown here is derived from an EMBL/GenBank/DDBJ whole genome shotgun (WGS) entry which is preliminary data.</text>
</comment>
<evidence type="ECO:0000259" key="3">
    <source>
        <dbReference type="Pfam" id="PF00501"/>
    </source>
</evidence>
<dbReference type="Proteomes" id="UP001318860">
    <property type="component" value="Unassembled WGS sequence"/>
</dbReference>
<keyword evidence="5" id="KW-1185">Reference proteome</keyword>
<proteinExistence type="inferred from homology"/>
<dbReference type="Gene3D" id="3.40.50.12780">
    <property type="entry name" value="N-terminal domain of ligase-like"/>
    <property type="match status" value="1"/>
</dbReference>
<dbReference type="InterPro" id="IPR042099">
    <property type="entry name" value="ANL_N_sf"/>
</dbReference>